<evidence type="ECO:0008006" key="6">
    <source>
        <dbReference type="Google" id="ProtNLM"/>
    </source>
</evidence>
<dbReference type="Pfam" id="PF00534">
    <property type="entry name" value="Glycos_transf_1"/>
    <property type="match status" value="1"/>
</dbReference>
<dbReference type="CDD" id="cd03809">
    <property type="entry name" value="GT4_MtfB-like"/>
    <property type="match status" value="1"/>
</dbReference>
<dbReference type="GO" id="GO:0009103">
    <property type="term" value="P:lipopolysaccharide biosynthetic process"/>
    <property type="evidence" value="ECO:0007669"/>
    <property type="project" value="TreeGrafter"/>
</dbReference>
<dbReference type="PANTHER" id="PTHR46401:SF2">
    <property type="entry name" value="GLYCOSYLTRANSFERASE WBBK-RELATED"/>
    <property type="match status" value="1"/>
</dbReference>
<feature type="domain" description="Glycosyltransferase subfamily 4-like N-terminal" evidence="3">
    <location>
        <begin position="17"/>
        <end position="168"/>
    </location>
</feature>
<dbReference type="GO" id="GO:0016757">
    <property type="term" value="F:glycosyltransferase activity"/>
    <property type="evidence" value="ECO:0007669"/>
    <property type="project" value="InterPro"/>
</dbReference>
<feature type="domain" description="Glycosyl transferase family 1" evidence="2">
    <location>
        <begin position="179"/>
        <end position="335"/>
    </location>
</feature>
<sequence>MLIGIEAERANHPQKTGVEHYAKQLILHLAKLDSKNNYILYLRTQPQEWFLNLPKNFKIKVMPFPLFWTQVRISLEMLLHPVDVLMIPASALSIIHPKKSIVTIHDIAWKFFPKSFTRFNRMFLDISTNFAVDNAAKVITVSASTKRDLFKYYHVGLDKIVVVHHGYDKLPSPYENILNLPKKYVLFLSTLQPRKNLPSLISAFRQLKNEDPNLPHKLVVAGKRGWLFEDILKTIEANKDIVIYLDHVSDSQRYFLLSNADLMVLPSLYEGFGMQILEAFEAGCPVAASNISSMPEVAGDAAEYFDPKNISQIKNAIKNVLTNDQRATQLREKGKIQLEDFSWEKAARKTLALLTTNESD</sequence>
<accession>A0A2H0VAI3</accession>
<reference evidence="5" key="1">
    <citation type="submission" date="2017-09" db="EMBL/GenBank/DDBJ databases">
        <title>Depth-based differentiation of microbial function through sediment-hosted aquifers and enrichment of novel symbionts in the deep terrestrial subsurface.</title>
        <authorList>
            <person name="Probst A.J."/>
            <person name="Ladd B."/>
            <person name="Jarett J.K."/>
            <person name="Geller-Mcgrath D.E."/>
            <person name="Sieber C.M.K."/>
            <person name="Emerson J.B."/>
            <person name="Anantharaman K."/>
            <person name="Thomas B.C."/>
            <person name="Malmstrom R."/>
            <person name="Stieglmeier M."/>
            <person name="Klingl A."/>
            <person name="Woyke T."/>
            <person name="Ryan C.M."/>
            <person name="Banfield J.F."/>
        </authorList>
    </citation>
    <scope>NUCLEOTIDE SEQUENCE [LARGE SCALE GENOMIC DNA]</scope>
</reference>
<protein>
    <recommendedName>
        <fullName evidence="6">Glycosyltransferase family 1 protein</fullName>
    </recommendedName>
</protein>
<dbReference type="SUPFAM" id="SSF53756">
    <property type="entry name" value="UDP-Glycosyltransferase/glycogen phosphorylase"/>
    <property type="match status" value="1"/>
</dbReference>
<evidence type="ECO:0000313" key="5">
    <source>
        <dbReference type="Proteomes" id="UP000230922"/>
    </source>
</evidence>
<dbReference type="Proteomes" id="UP000230922">
    <property type="component" value="Unassembled WGS sequence"/>
</dbReference>
<dbReference type="InterPro" id="IPR028098">
    <property type="entry name" value="Glyco_trans_4-like_N"/>
</dbReference>
<evidence type="ECO:0000259" key="3">
    <source>
        <dbReference type="Pfam" id="PF13439"/>
    </source>
</evidence>
<evidence type="ECO:0000313" key="4">
    <source>
        <dbReference type="EMBL" id="PIR96117.1"/>
    </source>
</evidence>
<name>A0A2H0VAI3_9BACT</name>
<comment type="caution">
    <text evidence="4">The sequence shown here is derived from an EMBL/GenBank/DDBJ whole genome shotgun (WGS) entry which is preliminary data.</text>
</comment>
<keyword evidence="1" id="KW-0808">Transferase</keyword>
<gene>
    <name evidence="4" type="ORF">COT92_02840</name>
</gene>
<dbReference type="EMBL" id="PFAK01000046">
    <property type="protein sequence ID" value="PIR96117.1"/>
    <property type="molecule type" value="Genomic_DNA"/>
</dbReference>
<dbReference type="PANTHER" id="PTHR46401">
    <property type="entry name" value="GLYCOSYLTRANSFERASE WBBK-RELATED"/>
    <property type="match status" value="1"/>
</dbReference>
<dbReference type="AlphaFoldDB" id="A0A2H0VAI3"/>
<dbReference type="Gene3D" id="3.40.50.2000">
    <property type="entry name" value="Glycogen Phosphorylase B"/>
    <property type="match status" value="2"/>
</dbReference>
<organism evidence="4 5">
    <name type="scientific">Candidatus Doudnabacteria bacterium CG10_big_fil_rev_8_21_14_0_10_42_18</name>
    <dbReference type="NCBI Taxonomy" id="1974552"/>
    <lineage>
        <taxon>Bacteria</taxon>
        <taxon>Candidatus Doudnaibacteriota</taxon>
    </lineage>
</organism>
<evidence type="ECO:0000256" key="1">
    <source>
        <dbReference type="ARBA" id="ARBA00022679"/>
    </source>
</evidence>
<proteinExistence type="predicted"/>
<dbReference type="InterPro" id="IPR001296">
    <property type="entry name" value="Glyco_trans_1"/>
</dbReference>
<dbReference type="Pfam" id="PF13439">
    <property type="entry name" value="Glyco_transf_4"/>
    <property type="match status" value="1"/>
</dbReference>
<evidence type="ECO:0000259" key="2">
    <source>
        <dbReference type="Pfam" id="PF00534"/>
    </source>
</evidence>